<name>A0A0C9VC91_SPHS4</name>
<keyword evidence="3" id="KW-0418">Kinase</keyword>
<dbReference type="AlphaFoldDB" id="A0A0C9VC91"/>
<dbReference type="Pfam" id="PF02816">
    <property type="entry name" value="Alpha_kinase"/>
    <property type="match status" value="1"/>
</dbReference>
<feature type="domain" description="Alpha-type protein kinase" evidence="5">
    <location>
        <begin position="157"/>
        <end position="329"/>
    </location>
</feature>
<accession>A0A0C9VC91</accession>
<dbReference type="InterPro" id="IPR004166">
    <property type="entry name" value="a-kinase_dom"/>
</dbReference>
<evidence type="ECO:0000256" key="3">
    <source>
        <dbReference type="ARBA" id="ARBA00022777"/>
    </source>
</evidence>
<evidence type="ECO:0000256" key="4">
    <source>
        <dbReference type="SAM" id="MobiDB-lite"/>
    </source>
</evidence>
<proteinExistence type="predicted"/>
<keyword evidence="2" id="KW-0808">Transferase</keyword>
<keyword evidence="1" id="KW-0723">Serine/threonine-protein kinase</keyword>
<feature type="compositionally biased region" description="Basic residues" evidence="4">
    <location>
        <begin position="1"/>
        <end position="14"/>
    </location>
</feature>
<gene>
    <name evidence="6" type="ORF">M422DRAFT_262533</name>
</gene>
<dbReference type="HOGENOM" id="CLU_590745_0_0_1"/>
<feature type="region of interest" description="Disordered" evidence="4">
    <location>
        <begin position="1"/>
        <end position="77"/>
    </location>
</feature>
<protein>
    <recommendedName>
        <fullName evidence="5">Alpha-type protein kinase domain-containing protein</fullName>
    </recommendedName>
</protein>
<evidence type="ECO:0000259" key="5">
    <source>
        <dbReference type="Pfam" id="PF02816"/>
    </source>
</evidence>
<evidence type="ECO:0000313" key="6">
    <source>
        <dbReference type="EMBL" id="KIJ35155.1"/>
    </source>
</evidence>
<dbReference type="CDD" id="cd04515">
    <property type="entry name" value="Alpha_kinase"/>
    <property type="match status" value="1"/>
</dbReference>
<dbReference type="OrthoDB" id="301415at2759"/>
<feature type="compositionally biased region" description="Polar residues" evidence="4">
    <location>
        <begin position="26"/>
        <end position="40"/>
    </location>
</feature>
<evidence type="ECO:0000256" key="1">
    <source>
        <dbReference type="ARBA" id="ARBA00022527"/>
    </source>
</evidence>
<dbReference type="SUPFAM" id="SSF56112">
    <property type="entry name" value="Protein kinase-like (PK-like)"/>
    <property type="match status" value="1"/>
</dbReference>
<feature type="compositionally biased region" description="Basic and acidic residues" evidence="4">
    <location>
        <begin position="349"/>
        <end position="361"/>
    </location>
</feature>
<evidence type="ECO:0000313" key="7">
    <source>
        <dbReference type="Proteomes" id="UP000054279"/>
    </source>
</evidence>
<dbReference type="Gene3D" id="3.20.200.10">
    <property type="entry name" value="MHCK/EF2 kinase"/>
    <property type="match status" value="1"/>
</dbReference>
<evidence type="ECO:0000256" key="2">
    <source>
        <dbReference type="ARBA" id="ARBA00022679"/>
    </source>
</evidence>
<dbReference type="GO" id="GO:0004674">
    <property type="term" value="F:protein serine/threonine kinase activity"/>
    <property type="evidence" value="ECO:0007669"/>
    <property type="project" value="UniProtKB-KW"/>
</dbReference>
<feature type="region of interest" description="Disordered" evidence="4">
    <location>
        <begin position="341"/>
        <end position="369"/>
    </location>
</feature>
<keyword evidence="7" id="KW-1185">Reference proteome</keyword>
<sequence length="416" mass="46277">MKRTFNAPKNKRRKNDVTADSGGEASDQSKAPPQLPTTGCMTRGRTAPQKASLVSEPRVAAPSEEKSPSPPSRDVSNVDIIPFKTPYHCQQTFEVSGYDSHYFWRVDCVVTLDGEILMHHSDVKEVTADKVTLPSFSLGGLLYFSGVDNSFNWMILEDELRCMKKAEYHLNIFKQCAAHYGVSLPCIRYNANGAFVGEVVAGDDTFPLPSYGSPDTQTMLNDAFLAAPFLDLSSHQELHFTNNKGAECRYDDEIDTMDLVLAAFTHSCLVDSDYTVMVTDIQVFILKTANWSSMTHKYTHIVLANWDHNDEGWRLINSFLREHRCNKYCCKLQLEGASPASLSPRPLKHHGETPELKEGKEGNNQVEPRPVLPPLHSIYTVDPMASVSMPAPVLVPLASVTRRGKGPLRIGFSPTK</sequence>
<dbReference type="EMBL" id="KN837191">
    <property type="protein sequence ID" value="KIJ35155.1"/>
    <property type="molecule type" value="Genomic_DNA"/>
</dbReference>
<reference evidence="6 7" key="1">
    <citation type="submission" date="2014-06" db="EMBL/GenBank/DDBJ databases">
        <title>Evolutionary Origins and Diversification of the Mycorrhizal Mutualists.</title>
        <authorList>
            <consortium name="DOE Joint Genome Institute"/>
            <consortium name="Mycorrhizal Genomics Consortium"/>
            <person name="Kohler A."/>
            <person name="Kuo A."/>
            <person name="Nagy L.G."/>
            <person name="Floudas D."/>
            <person name="Copeland A."/>
            <person name="Barry K.W."/>
            <person name="Cichocki N."/>
            <person name="Veneault-Fourrey C."/>
            <person name="LaButti K."/>
            <person name="Lindquist E.A."/>
            <person name="Lipzen A."/>
            <person name="Lundell T."/>
            <person name="Morin E."/>
            <person name="Murat C."/>
            <person name="Riley R."/>
            <person name="Ohm R."/>
            <person name="Sun H."/>
            <person name="Tunlid A."/>
            <person name="Henrissat B."/>
            <person name="Grigoriev I.V."/>
            <person name="Hibbett D.S."/>
            <person name="Martin F."/>
        </authorList>
    </citation>
    <scope>NUCLEOTIDE SEQUENCE [LARGE SCALE GENOMIC DNA]</scope>
    <source>
        <strain evidence="6 7">SS14</strain>
    </source>
</reference>
<dbReference type="InterPro" id="IPR011009">
    <property type="entry name" value="Kinase-like_dom_sf"/>
</dbReference>
<organism evidence="6 7">
    <name type="scientific">Sphaerobolus stellatus (strain SS14)</name>
    <dbReference type="NCBI Taxonomy" id="990650"/>
    <lineage>
        <taxon>Eukaryota</taxon>
        <taxon>Fungi</taxon>
        <taxon>Dikarya</taxon>
        <taxon>Basidiomycota</taxon>
        <taxon>Agaricomycotina</taxon>
        <taxon>Agaricomycetes</taxon>
        <taxon>Phallomycetidae</taxon>
        <taxon>Geastrales</taxon>
        <taxon>Sphaerobolaceae</taxon>
        <taxon>Sphaerobolus</taxon>
    </lineage>
</organism>
<dbReference type="Proteomes" id="UP000054279">
    <property type="component" value="Unassembled WGS sequence"/>
</dbReference>
<dbReference type="GO" id="GO:0005524">
    <property type="term" value="F:ATP binding"/>
    <property type="evidence" value="ECO:0007669"/>
    <property type="project" value="InterPro"/>
</dbReference>